<evidence type="ECO:0008006" key="3">
    <source>
        <dbReference type="Google" id="ProtNLM"/>
    </source>
</evidence>
<dbReference type="RefSeq" id="WP_090171140.1">
    <property type="nucleotide sequence ID" value="NZ_FMXR01000004.1"/>
</dbReference>
<sequence length="153" mass="18024">MEKIIVYHGSNVEVAEPRLLQNGFYKDFGYGFYCSQYDKQTKRWALTRKGESVVNRYSYTENTGLKIKTFSKMTDEWLDFVAECRRGTLHDYDIVEGPMADDQIWNFVEEYIEGRITREAFWEIVKFNHPTHQIVYCTEAALKTLTFEGSDTL</sequence>
<reference evidence="1 2" key="1">
    <citation type="submission" date="2016-10" db="EMBL/GenBank/DDBJ databases">
        <authorList>
            <person name="de Groot N.N."/>
        </authorList>
    </citation>
    <scope>NUCLEOTIDE SEQUENCE [LARGE SCALE GENOMIC DNA]</scope>
    <source>
        <strain evidence="1 2">DSM 3217</strain>
    </source>
</reference>
<dbReference type="InterPro" id="IPR025051">
    <property type="entry name" value="DUF3990"/>
</dbReference>
<organism evidence="1 2">
    <name type="scientific">Eubacterium oxidoreducens</name>
    <dbReference type="NCBI Taxonomy" id="1732"/>
    <lineage>
        <taxon>Bacteria</taxon>
        <taxon>Bacillati</taxon>
        <taxon>Bacillota</taxon>
        <taxon>Clostridia</taxon>
        <taxon>Eubacteriales</taxon>
        <taxon>Eubacteriaceae</taxon>
        <taxon>Eubacterium</taxon>
    </lineage>
</organism>
<gene>
    <name evidence="1" type="ORF">SAMN02910417_00198</name>
</gene>
<evidence type="ECO:0000313" key="2">
    <source>
        <dbReference type="Proteomes" id="UP000199228"/>
    </source>
</evidence>
<evidence type="ECO:0000313" key="1">
    <source>
        <dbReference type="EMBL" id="SDB02764.1"/>
    </source>
</evidence>
<accession>A0A1G6A2U9</accession>
<dbReference type="STRING" id="1732.SAMN02910417_00198"/>
<protein>
    <recommendedName>
        <fullName evidence="3">DUF3990 domain-containing protein</fullName>
    </recommendedName>
</protein>
<keyword evidence="2" id="KW-1185">Reference proteome</keyword>
<name>A0A1G6A2U9_EUBOX</name>
<dbReference type="EMBL" id="FMXR01000004">
    <property type="protein sequence ID" value="SDB02764.1"/>
    <property type="molecule type" value="Genomic_DNA"/>
</dbReference>
<proteinExistence type="predicted"/>
<dbReference type="AlphaFoldDB" id="A0A1G6A2U9"/>
<dbReference type="OrthoDB" id="9813772at2"/>
<dbReference type="Proteomes" id="UP000199228">
    <property type="component" value="Unassembled WGS sequence"/>
</dbReference>
<dbReference type="Pfam" id="PF13151">
    <property type="entry name" value="DUF3990"/>
    <property type="match status" value="1"/>
</dbReference>